<sequence>MPYRHAVVRANYEDLASGGVLHSAPGFPAFPVRLASEMFQSALALRGGGPALVWDPCCGGGYLLTVVALLHRRLVSGVVASDFNAEAVHLAERNLGLLTATGLAARAAELDERAARYDKPAYAAAALAAGRLAQGLSAEGGDVRGVARRADVFDPDALRDALGGLRPDVVLTDVPYGEQTSWLGPGAEGGLGSMVRALGQVLDEDAVIAVAVRGRKVPTDGGPRPHATYKIGTRTVALFRPTS</sequence>
<dbReference type="InterPro" id="IPR029063">
    <property type="entry name" value="SAM-dependent_MTases_sf"/>
</dbReference>
<dbReference type="AlphaFoldDB" id="A0A2T0ML69"/>
<evidence type="ECO:0000313" key="1">
    <source>
        <dbReference type="EMBL" id="PRX58422.1"/>
    </source>
</evidence>
<organism evidence="1 2">
    <name type="scientific">Nonomuraea fuscirosea</name>
    <dbReference type="NCBI Taxonomy" id="1291556"/>
    <lineage>
        <taxon>Bacteria</taxon>
        <taxon>Bacillati</taxon>
        <taxon>Actinomycetota</taxon>
        <taxon>Actinomycetes</taxon>
        <taxon>Streptosporangiales</taxon>
        <taxon>Streptosporangiaceae</taxon>
        <taxon>Nonomuraea</taxon>
    </lineage>
</organism>
<gene>
    <name evidence="1" type="ORF">B0I32_123146</name>
</gene>
<protein>
    <submittedName>
        <fullName evidence="1">rRNA methyltransferase AviRa</fullName>
    </submittedName>
</protein>
<reference evidence="1 2" key="1">
    <citation type="submission" date="2018-03" db="EMBL/GenBank/DDBJ databases">
        <title>Genomic Encyclopedia of Type Strains, Phase III (KMG-III): the genomes of soil and plant-associated and newly described type strains.</title>
        <authorList>
            <person name="Whitman W."/>
        </authorList>
    </citation>
    <scope>NUCLEOTIDE SEQUENCE [LARGE SCALE GENOMIC DNA]</scope>
    <source>
        <strain evidence="1 2">CGMCC 4.7104</strain>
    </source>
</reference>
<dbReference type="SUPFAM" id="SSF53335">
    <property type="entry name" value="S-adenosyl-L-methionine-dependent methyltransferases"/>
    <property type="match status" value="1"/>
</dbReference>
<dbReference type="Gene3D" id="1.10.287.540">
    <property type="entry name" value="Helix hairpin bin"/>
    <property type="match status" value="1"/>
</dbReference>
<accession>A0A2T0ML69</accession>
<dbReference type="Gene3D" id="3.40.50.150">
    <property type="entry name" value="Vaccinia Virus protein VP39"/>
    <property type="match status" value="1"/>
</dbReference>
<dbReference type="GO" id="GO:0032259">
    <property type="term" value="P:methylation"/>
    <property type="evidence" value="ECO:0007669"/>
    <property type="project" value="UniProtKB-KW"/>
</dbReference>
<dbReference type="Proteomes" id="UP000238312">
    <property type="component" value="Unassembled WGS sequence"/>
</dbReference>
<name>A0A2T0ML69_9ACTN</name>
<dbReference type="OrthoDB" id="3576210at2"/>
<keyword evidence="2" id="KW-1185">Reference proteome</keyword>
<keyword evidence="1" id="KW-0489">Methyltransferase</keyword>
<dbReference type="InterPro" id="IPR024268">
    <property type="entry name" value="AviRa"/>
</dbReference>
<dbReference type="Pfam" id="PF11599">
    <property type="entry name" value="AviRa"/>
    <property type="match status" value="1"/>
</dbReference>
<dbReference type="EMBL" id="PVNG01000023">
    <property type="protein sequence ID" value="PRX58422.1"/>
    <property type="molecule type" value="Genomic_DNA"/>
</dbReference>
<evidence type="ECO:0000313" key="2">
    <source>
        <dbReference type="Proteomes" id="UP000238312"/>
    </source>
</evidence>
<keyword evidence="1" id="KW-0808">Transferase</keyword>
<comment type="caution">
    <text evidence="1">The sequence shown here is derived from an EMBL/GenBank/DDBJ whole genome shotgun (WGS) entry which is preliminary data.</text>
</comment>
<proteinExistence type="predicted"/>
<dbReference type="RefSeq" id="WP_106249401.1">
    <property type="nucleotide sequence ID" value="NZ_PVNG01000023.1"/>
</dbReference>
<dbReference type="GO" id="GO:0008168">
    <property type="term" value="F:methyltransferase activity"/>
    <property type="evidence" value="ECO:0007669"/>
    <property type="project" value="UniProtKB-KW"/>
</dbReference>